<gene>
    <name evidence="2" type="ORF">C8035_v001394</name>
</gene>
<organism evidence="2 3">
    <name type="scientific">Colletotrichum spinosum</name>
    <dbReference type="NCBI Taxonomy" id="1347390"/>
    <lineage>
        <taxon>Eukaryota</taxon>
        <taxon>Fungi</taxon>
        <taxon>Dikarya</taxon>
        <taxon>Ascomycota</taxon>
        <taxon>Pezizomycotina</taxon>
        <taxon>Sordariomycetes</taxon>
        <taxon>Hypocreomycetidae</taxon>
        <taxon>Glomerellales</taxon>
        <taxon>Glomerellaceae</taxon>
        <taxon>Colletotrichum</taxon>
        <taxon>Colletotrichum orbiculare species complex</taxon>
    </lineage>
</organism>
<proteinExistence type="predicted"/>
<feature type="region of interest" description="Disordered" evidence="1">
    <location>
        <begin position="150"/>
        <end position="171"/>
    </location>
</feature>
<reference evidence="2 3" key="1">
    <citation type="submission" date="2018-11" db="EMBL/GenBank/DDBJ databases">
        <title>Genome sequence and assembly of Colletotrichum spinosum.</title>
        <authorList>
            <person name="Gan P."/>
            <person name="Shirasu K."/>
        </authorList>
    </citation>
    <scope>NUCLEOTIDE SEQUENCE [LARGE SCALE GENOMIC DNA]</scope>
    <source>
        <strain evidence="2 3">CBS 515.97</strain>
    </source>
</reference>
<dbReference type="EMBL" id="QAPG01000098">
    <property type="protein sequence ID" value="TDZ31672.1"/>
    <property type="molecule type" value="Genomic_DNA"/>
</dbReference>
<protein>
    <submittedName>
        <fullName evidence="2">Uncharacterized protein</fullName>
    </submittedName>
</protein>
<keyword evidence="3" id="KW-1185">Reference proteome</keyword>
<comment type="caution">
    <text evidence="2">The sequence shown here is derived from an EMBL/GenBank/DDBJ whole genome shotgun (WGS) entry which is preliminary data.</text>
</comment>
<name>A0A4R8Q0E9_9PEZI</name>
<dbReference type="AlphaFoldDB" id="A0A4R8Q0E9"/>
<accession>A0A4R8Q0E9</accession>
<evidence type="ECO:0000313" key="2">
    <source>
        <dbReference type="EMBL" id="TDZ31672.1"/>
    </source>
</evidence>
<sequence length="171" mass="18795">MLIPIWRRPFPPSSNHFLARTFDIMTRTKDPGAVRSIQGPVTLVQQASAGGGPVEVTSSQAHHRHLLHVPHSASFAKDRRNKRQCSLLRYAGTSVWSAQETKFIATLASAVALGSFFLARGALQSPCLSRPKPRIVFAVMTKLRIGSEAKIGRQHGNSHDLPSQRDRLILG</sequence>
<feature type="compositionally biased region" description="Basic and acidic residues" evidence="1">
    <location>
        <begin position="162"/>
        <end position="171"/>
    </location>
</feature>
<evidence type="ECO:0000313" key="3">
    <source>
        <dbReference type="Proteomes" id="UP000295083"/>
    </source>
</evidence>
<dbReference type="Proteomes" id="UP000295083">
    <property type="component" value="Unassembled WGS sequence"/>
</dbReference>
<evidence type="ECO:0000256" key="1">
    <source>
        <dbReference type="SAM" id="MobiDB-lite"/>
    </source>
</evidence>